<feature type="chain" id="PRO_5022028654" evidence="4">
    <location>
        <begin position="20"/>
        <end position="446"/>
    </location>
</feature>
<dbReference type="Pfam" id="PF13181">
    <property type="entry name" value="TPR_8"/>
    <property type="match status" value="1"/>
</dbReference>
<feature type="signal peptide" evidence="4">
    <location>
        <begin position="1"/>
        <end position="19"/>
    </location>
</feature>
<keyword evidence="1" id="KW-0677">Repeat</keyword>
<dbReference type="AlphaFoldDB" id="A0A517NVT3"/>
<sequence precursor="true">MSFNPLSAAAIIFSLVAFFDTNVTSAQTVIPSAGLATVSLSIDSAPLKLGEMMPTDDAIDLFTKRIDGKPQDVANRVTLGRLYLRKAKEEDDFGSFHKAEQNLRQAVENNKSHLPARLYLAQSLMARHAFADALELADLILSRRPDNAVAWSIRGDCQMSLGRYDDAARSYAELLQREKSAATIARNAHLLEVRGRSDEALTLMLKARHDAESLGLSDRELAWYDLRVAAMHQTRGRLAHALRELAQSLSRRADYAPAMAAKAQVTALQGDLPLALTLYQEAVQRHGEPPMMAGLADVYQAMGKTELAEQWYEKTDQAMAEEALTAAAAHYREVAKFYCDTDRKPERALELAKEDLKLRRDVQSLDTLAFAQYRNGQFTQAAESVTQALAPGTRDANLYYHAGLILEAMGESVDAATSYREALAINPTFSLLSAPDAKRRLLALEK</sequence>
<dbReference type="OrthoDB" id="263673at2"/>
<reference evidence="5 6" key="1">
    <citation type="submission" date="2019-02" db="EMBL/GenBank/DDBJ databases">
        <title>Deep-cultivation of Planctomycetes and their phenomic and genomic characterization uncovers novel biology.</title>
        <authorList>
            <person name="Wiegand S."/>
            <person name="Jogler M."/>
            <person name="Boedeker C."/>
            <person name="Pinto D."/>
            <person name="Vollmers J."/>
            <person name="Rivas-Marin E."/>
            <person name="Kohn T."/>
            <person name="Peeters S.H."/>
            <person name="Heuer A."/>
            <person name="Rast P."/>
            <person name="Oberbeckmann S."/>
            <person name="Bunk B."/>
            <person name="Jeske O."/>
            <person name="Meyerdierks A."/>
            <person name="Storesund J.E."/>
            <person name="Kallscheuer N."/>
            <person name="Luecker S."/>
            <person name="Lage O.M."/>
            <person name="Pohl T."/>
            <person name="Merkel B.J."/>
            <person name="Hornburger P."/>
            <person name="Mueller R.-W."/>
            <person name="Bruemmer F."/>
            <person name="Labrenz M."/>
            <person name="Spormann A.M."/>
            <person name="Op den Camp H."/>
            <person name="Overmann J."/>
            <person name="Amann R."/>
            <person name="Jetten M.S.M."/>
            <person name="Mascher T."/>
            <person name="Medema M.H."/>
            <person name="Devos D.P."/>
            <person name="Kaster A.-K."/>
            <person name="Ovreas L."/>
            <person name="Rohde M."/>
            <person name="Galperin M.Y."/>
            <person name="Jogler C."/>
        </authorList>
    </citation>
    <scope>NUCLEOTIDE SEQUENCE [LARGE SCALE GENOMIC DNA]</scope>
    <source>
        <strain evidence="5 6">K23_9</strain>
    </source>
</reference>
<feature type="repeat" description="TPR" evidence="3">
    <location>
        <begin position="396"/>
        <end position="429"/>
    </location>
</feature>
<evidence type="ECO:0000313" key="6">
    <source>
        <dbReference type="Proteomes" id="UP000319817"/>
    </source>
</evidence>
<organism evidence="5 6">
    <name type="scientific">Stieleria marina</name>
    <dbReference type="NCBI Taxonomy" id="1930275"/>
    <lineage>
        <taxon>Bacteria</taxon>
        <taxon>Pseudomonadati</taxon>
        <taxon>Planctomycetota</taxon>
        <taxon>Planctomycetia</taxon>
        <taxon>Pirellulales</taxon>
        <taxon>Pirellulaceae</taxon>
        <taxon>Stieleria</taxon>
    </lineage>
</organism>
<dbReference type="EMBL" id="CP036526">
    <property type="protein sequence ID" value="QDT11233.1"/>
    <property type="molecule type" value="Genomic_DNA"/>
</dbReference>
<dbReference type="InterPro" id="IPR019734">
    <property type="entry name" value="TPR_rpt"/>
</dbReference>
<evidence type="ECO:0000256" key="2">
    <source>
        <dbReference type="ARBA" id="ARBA00022803"/>
    </source>
</evidence>
<keyword evidence="4" id="KW-0732">Signal</keyword>
<evidence type="ECO:0000313" key="5">
    <source>
        <dbReference type="EMBL" id="QDT11233.1"/>
    </source>
</evidence>
<gene>
    <name evidence="5" type="ORF">K239x_32270</name>
</gene>
<dbReference type="Pfam" id="PF13432">
    <property type="entry name" value="TPR_16"/>
    <property type="match status" value="1"/>
</dbReference>
<dbReference type="Pfam" id="PF14559">
    <property type="entry name" value="TPR_19"/>
    <property type="match status" value="1"/>
</dbReference>
<dbReference type="InterPro" id="IPR011990">
    <property type="entry name" value="TPR-like_helical_dom_sf"/>
</dbReference>
<evidence type="ECO:0000256" key="4">
    <source>
        <dbReference type="SAM" id="SignalP"/>
    </source>
</evidence>
<dbReference type="RefSeq" id="WP_145419109.1">
    <property type="nucleotide sequence ID" value="NZ_CP036526.1"/>
</dbReference>
<dbReference type="SUPFAM" id="SSF48452">
    <property type="entry name" value="TPR-like"/>
    <property type="match status" value="2"/>
</dbReference>
<dbReference type="PANTHER" id="PTHR44943">
    <property type="entry name" value="CELLULOSE SYNTHASE OPERON PROTEIN C"/>
    <property type="match status" value="1"/>
</dbReference>
<dbReference type="Proteomes" id="UP000319817">
    <property type="component" value="Chromosome"/>
</dbReference>
<keyword evidence="6" id="KW-1185">Reference proteome</keyword>
<keyword evidence="2 3" id="KW-0802">TPR repeat</keyword>
<dbReference type="InterPro" id="IPR051685">
    <property type="entry name" value="Ycf3/AcsC/BcsC/TPR_MFPF"/>
</dbReference>
<protein>
    <submittedName>
        <fullName evidence="5">Tetratricopeptide repeat protein</fullName>
    </submittedName>
</protein>
<dbReference type="PROSITE" id="PS50005">
    <property type="entry name" value="TPR"/>
    <property type="match status" value="1"/>
</dbReference>
<dbReference type="SMART" id="SM00028">
    <property type="entry name" value="TPR"/>
    <property type="match status" value="6"/>
</dbReference>
<proteinExistence type="predicted"/>
<name>A0A517NVT3_9BACT</name>
<evidence type="ECO:0000256" key="1">
    <source>
        <dbReference type="ARBA" id="ARBA00022737"/>
    </source>
</evidence>
<accession>A0A517NVT3</accession>
<dbReference type="PANTHER" id="PTHR44943:SF11">
    <property type="entry name" value="CELLULOSE SYNTHASE OPERON PROTEIN C"/>
    <property type="match status" value="1"/>
</dbReference>
<evidence type="ECO:0000256" key="3">
    <source>
        <dbReference type="PROSITE-ProRule" id="PRU00339"/>
    </source>
</evidence>
<dbReference type="Gene3D" id="1.25.40.10">
    <property type="entry name" value="Tetratricopeptide repeat domain"/>
    <property type="match status" value="3"/>
</dbReference>